<evidence type="ECO:0000259" key="8">
    <source>
        <dbReference type="PROSITE" id="PS50048"/>
    </source>
</evidence>
<dbReference type="Pfam" id="PF04082">
    <property type="entry name" value="Fungal_trans"/>
    <property type="match status" value="1"/>
</dbReference>
<dbReference type="Proteomes" id="UP000283841">
    <property type="component" value="Unassembled WGS sequence"/>
</dbReference>
<organism evidence="9 10">
    <name type="scientific">Byssochlamys spectabilis</name>
    <name type="common">Paecilomyces variotii</name>
    <dbReference type="NCBI Taxonomy" id="264951"/>
    <lineage>
        <taxon>Eukaryota</taxon>
        <taxon>Fungi</taxon>
        <taxon>Dikarya</taxon>
        <taxon>Ascomycota</taxon>
        <taxon>Pezizomycotina</taxon>
        <taxon>Eurotiomycetes</taxon>
        <taxon>Eurotiomycetidae</taxon>
        <taxon>Eurotiales</taxon>
        <taxon>Thermoascaceae</taxon>
        <taxon>Paecilomyces</taxon>
    </lineage>
</organism>
<dbReference type="RefSeq" id="XP_028483988.1">
    <property type="nucleotide sequence ID" value="XM_028632315.1"/>
</dbReference>
<feature type="coiled-coil region" evidence="6">
    <location>
        <begin position="426"/>
        <end position="453"/>
    </location>
</feature>
<dbReference type="EMBL" id="RCNU01000007">
    <property type="protein sequence ID" value="RWQ94343.1"/>
    <property type="molecule type" value="Genomic_DNA"/>
</dbReference>
<accession>A0A443HR90</accession>
<dbReference type="InterPro" id="IPR007219">
    <property type="entry name" value="XnlR_reg_dom"/>
</dbReference>
<dbReference type="PROSITE" id="PS50048">
    <property type="entry name" value="ZN2_CY6_FUNGAL_2"/>
    <property type="match status" value="1"/>
</dbReference>
<feature type="compositionally biased region" description="Basic and acidic residues" evidence="7">
    <location>
        <begin position="122"/>
        <end position="132"/>
    </location>
</feature>
<dbReference type="GO" id="GO:0000981">
    <property type="term" value="F:DNA-binding transcription factor activity, RNA polymerase II-specific"/>
    <property type="evidence" value="ECO:0007669"/>
    <property type="project" value="InterPro"/>
</dbReference>
<evidence type="ECO:0000256" key="6">
    <source>
        <dbReference type="SAM" id="Coils"/>
    </source>
</evidence>
<protein>
    <recommendedName>
        <fullName evidence="8">Zn(2)-C6 fungal-type domain-containing protein</fullName>
    </recommendedName>
</protein>
<dbReference type="GeneID" id="39601592"/>
<evidence type="ECO:0000313" key="10">
    <source>
        <dbReference type="Proteomes" id="UP000283841"/>
    </source>
</evidence>
<name>A0A443HR90_BYSSP</name>
<dbReference type="Gene3D" id="4.10.240.10">
    <property type="entry name" value="Zn(2)-C6 fungal-type DNA-binding domain"/>
    <property type="match status" value="1"/>
</dbReference>
<evidence type="ECO:0000256" key="1">
    <source>
        <dbReference type="ARBA" id="ARBA00022723"/>
    </source>
</evidence>
<dbReference type="CDD" id="cd00067">
    <property type="entry name" value="GAL4"/>
    <property type="match status" value="1"/>
</dbReference>
<sequence>MSSRPPDENMTLPACDLCYIRKVKCDREKTCKNCANAQVKCCRTRPKRHAPSRRSRMSTLAERLTNLENTAHVISQLDSPSSPPEAARRSRRESSAPRSHLYKGGSHPDHEKTSTRPQHSHVVADEEPSHRTNEAREFIQQELDHNILPQERQAVFESALQLINQLPHLSGESNASGLLGTSDLSPSVICTAAPAELLYMMLPAFARRTGIGACMEWPDHISTKTLERMTLTLIEGHPSQQLLLQYRVCVYIKAFFFTIMRANPPHSNSVLQRLEESRSQYAATALDSLSRIGLLSPPSLPLVQALLSGAIFMQYVGNMSQSWMLTAAAARAIVSLNYHTTFQNPPVHETDEEIRFSVYWCYYLDKVLSLLLVRPPSLPRLNASPVSLIRGDVSDPPTIMLQLLLTVAETQENGLDLMQGFGNEGKENIDVQFERLDKKVKLLRERIDHVRSTIPGALATSWMDFEYGYYAIQTNVFQYRLRRRRCYLYQGDCLFSARKALSILLYLQHRSAEDSEVMEPFPSFLTWTVLLYPLSPFFVLFCNVVSISSIEDFALLKDATLLLSRYKNANPSLLKLHNLLNAFLNLCKNLITSGGSKLASSPIENHQTINIGTDQNGDSSRRDNTPSLAMLQSLSEDNAASVPVPPIRPFSTDSHCFSSVQVPIAVPFPGTGHGAATSLSTDDLMWELFTSQPSVDWLESGVWKDTSD</sequence>
<keyword evidence="2" id="KW-0805">Transcription regulation</keyword>
<dbReference type="AlphaFoldDB" id="A0A443HR90"/>
<dbReference type="InterPro" id="IPR050987">
    <property type="entry name" value="AtrR-like"/>
</dbReference>
<dbReference type="InterPro" id="IPR036864">
    <property type="entry name" value="Zn2-C6_fun-type_DNA-bd_sf"/>
</dbReference>
<evidence type="ECO:0000256" key="5">
    <source>
        <dbReference type="ARBA" id="ARBA00023242"/>
    </source>
</evidence>
<feature type="domain" description="Zn(2)-C6 fungal-type" evidence="8">
    <location>
        <begin position="14"/>
        <end position="41"/>
    </location>
</feature>
<feature type="region of interest" description="Disordered" evidence="7">
    <location>
        <begin position="74"/>
        <end position="132"/>
    </location>
</feature>
<keyword evidence="1" id="KW-0479">Metal-binding</keyword>
<evidence type="ECO:0000256" key="7">
    <source>
        <dbReference type="SAM" id="MobiDB-lite"/>
    </source>
</evidence>
<feature type="compositionally biased region" description="Basic and acidic residues" evidence="7">
    <location>
        <begin position="86"/>
        <end position="95"/>
    </location>
</feature>
<evidence type="ECO:0000256" key="3">
    <source>
        <dbReference type="ARBA" id="ARBA00023125"/>
    </source>
</evidence>
<comment type="caution">
    <text evidence="9">The sequence shown here is derived from an EMBL/GenBank/DDBJ whole genome shotgun (WGS) entry which is preliminary data.</text>
</comment>
<keyword evidence="3" id="KW-0238">DNA-binding</keyword>
<dbReference type="InterPro" id="IPR001138">
    <property type="entry name" value="Zn2Cys6_DnaBD"/>
</dbReference>
<dbReference type="VEuPathDB" id="FungiDB:C8Q69DRAFT_499131"/>
<dbReference type="STRING" id="264951.A0A443HR90"/>
<dbReference type="PANTHER" id="PTHR46910:SF1">
    <property type="entry name" value="MISCELLANEOUS ZN(II)2CYS6 TRANSCRIPTION FACTOR (EUROFUNG)-RELATED"/>
    <property type="match status" value="1"/>
</dbReference>
<reference evidence="9 10" key="1">
    <citation type="journal article" date="2018" name="Front. Microbiol.">
        <title>Genomic and genetic insights into a cosmopolitan fungus, Paecilomyces variotii (Eurotiales).</title>
        <authorList>
            <person name="Urquhart A.S."/>
            <person name="Mondo S.J."/>
            <person name="Makela M.R."/>
            <person name="Hane J.K."/>
            <person name="Wiebenga A."/>
            <person name="He G."/>
            <person name="Mihaltcheva S."/>
            <person name="Pangilinan J."/>
            <person name="Lipzen A."/>
            <person name="Barry K."/>
            <person name="de Vries R.P."/>
            <person name="Grigoriev I.V."/>
            <person name="Idnurm A."/>
        </authorList>
    </citation>
    <scope>NUCLEOTIDE SEQUENCE [LARGE SCALE GENOMIC DNA]</scope>
    <source>
        <strain evidence="9 10">CBS 101075</strain>
    </source>
</reference>
<dbReference type="GO" id="GO:0003677">
    <property type="term" value="F:DNA binding"/>
    <property type="evidence" value="ECO:0007669"/>
    <property type="project" value="UniProtKB-KW"/>
</dbReference>
<keyword evidence="5" id="KW-0539">Nucleus</keyword>
<evidence type="ECO:0000256" key="2">
    <source>
        <dbReference type="ARBA" id="ARBA00023015"/>
    </source>
</evidence>
<dbReference type="GO" id="GO:0008270">
    <property type="term" value="F:zinc ion binding"/>
    <property type="evidence" value="ECO:0007669"/>
    <property type="project" value="InterPro"/>
</dbReference>
<gene>
    <name evidence="9" type="ORF">C8Q69DRAFT_499131</name>
</gene>
<dbReference type="SUPFAM" id="SSF57701">
    <property type="entry name" value="Zn2/Cys6 DNA-binding domain"/>
    <property type="match status" value="1"/>
</dbReference>
<keyword evidence="4" id="KW-0804">Transcription</keyword>
<keyword evidence="6" id="KW-0175">Coiled coil</keyword>
<dbReference type="PANTHER" id="PTHR46910">
    <property type="entry name" value="TRANSCRIPTION FACTOR PDR1"/>
    <property type="match status" value="1"/>
</dbReference>
<evidence type="ECO:0000313" key="9">
    <source>
        <dbReference type="EMBL" id="RWQ94343.1"/>
    </source>
</evidence>
<keyword evidence="10" id="KW-1185">Reference proteome</keyword>
<feature type="region of interest" description="Disordered" evidence="7">
    <location>
        <begin position="606"/>
        <end position="625"/>
    </location>
</feature>
<evidence type="ECO:0000256" key="4">
    <source>
        <dbReference type="ARBA" id="ARBA00023163"/>
    </source>
</evidence>
<dbReference type="CDD" id="cd12148">
    <property type="entry name" value="fungal_TF_MHR"/>
    <property type="match status" value="1"/>
</dbReference>
<dbReference type="SMART" id="SM00906">
    <property type="entry name" value="Fungal_trans"/>
    <property type="match status" value="1"/>
</dbReference>
<proteinExistence type="predicted"/>
<dbReference type="GO" id="GO:0006351">
    <property type="term" value="P:DNA-templated transcription"/>
    <property type="evidence" value="ECO:0007669"/>
    <property type="project" value="InterPro"/>
</dbReference>
<feature type="compositionally biased region" description="Polar residues" evidence="7">
    <location>
        <begin position="606"/>
        <end position="618"/>
    </location>
</feature>